<accession>A0A2G5TCP0</accession>
<feature type="domain" description="HAT C-terminal dimerisation" evidence="2">
    <location>
        <begin position="538"/>
        <end position="615"/>
    </location>
</feature>
<feature type="compositionally biased region" description="Acidic residues" evidence="1">
    <location>
        <begin position="1"/>
        <end position="11"/>
    </location>
</feature>
<dbReference type="SUPFAM" id="SSF53098">
    <property type="entry name" value="Ribonuclease H-like"/>
    <property type="match status" value="1"/>
</dbReference>
<dbReference type="GO" id="GO:0046983">
    <property type="term" value="F:protein dimerization activity"/>
    <property type="evidence" value="ECO:0007669"/>
    <property type="project" value="InterPro"/>
</dbReference>
<feature type="region of interest" description="Disordered" evidence="1">
    <location>
        <begin position="1"/>
        <end position="34"/>
    </location>
</feature>
<dbReference type="InterPro" id="IPR012337">
    <property type="entry name" value="RNaseH-like_sf"/>
</dbReference>
<dbReference type="STRING" id="1611254.A0A2G5TCP0"/>
<gene>
    <name evidence="3" type="primary">Cnig_chr_V.g17990</name>
    <name evidence="3" type="ORF">B9Z55_017990</name>
</gene>
<sequence>MDEFMSDEECAEPPPKLAREKKEPSPHSSKDRKVICESIEEKIKNGELLERRKDENFAEILDKKTVLKVRCLKCSKLLSSAPGRHQTVHRNGSCLATSNTPKRRLSSDQKKSLNDSIVSYLLESGSSFNHLQSKSFRKLIRKTVISVSPGLDMSSIQLPSAEWIKSQAELKYEELIKNITNDIQTPVRQGEACLVLDFGRKWHDFLSVFLVYIDKRLPSPQLKVTPFAFAPIFESKKTENIVRNLVDAGIKFQLTEEEILALRIVGDGARNIQKLAQYFKSSAVCACHTVQKAAERVLNPLKESQKSMTTPELDHLQSLSDAVDICGSIASRLRRLKDKGTLSRLPTNFCPTRWLTFLYCTRDVLQLYSEIEAVTDDTIQSLLLDLEPERPKIITLIGLVDKFEHPLKRFEETKVKVHEVAPVMFSLLDYFREEQKKGANGKDYTRETVSKSAVLSLEHYIQETVGDVHLISTFLCVGLKSLSTIPAARRDSTIKLVMDELEKIDSSLPPQNTSTASSSSYMDKFYDAPAPMSSAKNELEDYQRMTMSLEERDLCPLQFWDRHSSRFPRLSKLANSVFCVLSSESICERAFSHLNKVFRPDRFNTEPELVEKLMISYIYLNNFM</sequence>
<evidence type="ECO:0000313" key="3">
    <source>
        <dbReference type="EMBL" id="PIC24816.1"/>
    </source>
</evidence>
<dbReference type="InterPro" id="IPR008906">
    <property type="entry name" value="HATC_C_dom"/>
</dbReference>
<feature type="region of interest" description="Disordered" evidence="1">
    <location>
        <begin position="88"/>
        <end position="110"/>
    </location>
</feature>
<proteinExistence type="predicted"/>
<protein>
    <recommendedName>
        <fullName evidence="2">HAT C-terminal dimerisation domain-containing protein</fullName>
    </recommendedName>
</protein>
<organism evidence="3 4">
    <name type="scientific">Caenorhabditis nigoni</name>
    <dbReference type="NCBI Taxonomy" id="1611254"/>
    <lineage>
        <taxon>Eukaryota</taxon>
        <taxon>Metazoa</taxon>
        <taxon>Ecdysozoa</taxon>
        <taxon>Nematoda</taxon>
        <taxon>Chromadorea</taxon>
        <taxon>Rhabditida</taxon>
        <taxon>Rhabditina</taxon>
        <taxon>Rhabditomorpha</taxon>
        <taxon>Rhabditoidea</taxon>
        <taxon>Rhabditidae</taxon>
        <taxon>Peloderinae</taxon>
        <taxon>Caenorhabditis</taxon>
    </lineage>
</organism>
<comment type="caution">
    <text evidence="3">The sequence shown here is derived from an EMBL/GenBank/DDBJ whole genome shotgun (WGS) entry which is preliminary data.</text>
</comment>
<dbReference type="EMBL" id="PDUG01000005">
    <property type="protein sequence ID" value="PIC24816.1"/>
    <property type="molecule type" value="Genomic_DNA"/>
</dbReference>
<dbReference type="Proteomes" id="UP000230233">
    <property type="component" value="Chromosome V"/>
</dbReference>
<keyword evidence="4" id="KW-1185">Reference proteome</keyword>
<dbReference type="AlphaFoldDB" id="A0A2G5TCP0"/>
<evidence type="ECO:0000259" key="2">
    <source>
        <dbReference type="Pfam" id="PF05699"/>
    </source>
</evidence>
<dbReference type="PANTHER" id="PTHR37432">
    <property type="entry name" value="PROTEIN CBG21304"/>
    <property type="match status" value="1"/>
</dbReference>
<feature type="compositionally biased region" description="Basic and acidic residues" evidence="1">
    <location>
        <begin position="17"/>
        <end position="34"/>
    </location>
</feature>
<dbReference type="PANTHER" id="PTHR37432:SF1">
    <property type="entry name" value="HAT C-TERMINAL DIMERISATION DOMAIN-CONTAINING PROTEIN-RELATED"/>
    <property type="match status" value="1"/>
</dbReference>
<evidence type="ECO:0000256" key="1">
    <source>
        <dbReference type="SAM" id="MobiDB-lite"/>
    </source>
</evidence>
<reference evidence="4" key="1">
    <citation type="submission" date="2017-10" db="EMBL/GenBank/DDBJ databases">
        <title>Rapid genome shrinkage in a self-fertile nematode reveals novel sperm competition proteins.</title>
        <authorList>
            <person name="Yin D."/>
            <person name="Schwarz E.M."/>
            <person name="Thomas C.G."/>
            <person name="Felde R.L."/>
            <person name="Korf I.F."/>
            <person name="Cutter A.D."/>
            <person name="Schartner C.M."/>
            <person name="Ralston E.J."/>
            <person name="Meyer B.J."/>
            <person name="Haag E.S."/>
        </authorList>
    </citation>
    <scope>NUCLEOTIDE SEQUENCE [LARGE SCALE GENOMIC DNA]</scope>
    <source>
        <strain evidence="4">JU1422</strain>
    </source>
</reference>
<evidence type="ECO:0000313" key="4">
    <source>
        <dbReference type="Proteomes" id="UP000230233"/>
    </source>
</evidence>
<dbReference type="OrthoDB" id="5859706at2759"/>
<dbReference type="Pfam" id="PF05699">
    <property type="entry name" value="Dimer_Tnp_hAT"/>
    <property type="match status" value="1"/>
</dbReference>
<name>A0A2G5TCP0_9PELO</name>